<reference evidence="3" key="1">
    <citation type="submission" date="2020-03" db="EMBL/GenBank/DDBJ databases">
        <title>Genome sequences of seven Enterobacteriaceae strains isolated from Canadian wastewater treatment facilities.</title>
        <authorList>
            <person name="Huang H."/>
            <person name="Chmara J.T."/>
            <person name="Duceppe M.-O."/>
        </authorList>
    </citation>
    <scope>NUCLEOTIDE SEQUENCE [LARGE SCALE GENOMIC DNA]</scope>
    <source>
        <strain evidence="3">Biosolid 3</strain>
    </source>
</reference>
<evidence type="ECO:0000313" key="2">
    <source>
        <dbReference type="EMBL" id="QKJ60913.1"/>
    </source>
</evidence>
<evidence type="ECO:0008006" key="4">
    <source>
        <dbReference type="Google" id="ProtNLM"/>
    </source>
</evidence>
<feature type="chain" id="PRO_5041966606" description="Pilus assembly protein" evidence="1">
    <location>
        <begin position="28"/>
        <end position="223"/>
    </location>
</feature>
<sequence>MASRLTSVARKVTGLVLCFLPLGAAQALIDISPKIVEMQGEQAVVQVSNTGDSPEFVGITLFEIGNPGMPIDEEQLIPLGMSKDPYLYAAPFKLSLGPRQQKPVQLTALKPPERERVYRLAVIPQQKANISGTRDNVMLVSLGFNGLIRQLPVKQVATWQHRCEANGLQLQATGTVRVEFSELKLNGQTVDDFNVYPGTPRQMAGSTLSGNVQNKPFSLQCNK</sequence>
<dbReference type="Proteomes" id="UP000503464">
    <property type="component" value="Chromosome"/>
</dbReference>
<protein>
    <recommendedName>
        <fullName evidence="4">Pilus assembly protein</fullName>
    </recommendedName>
</protein>
<evidence type="ECO:0000313" key="3">
    <source>
        <dbReference type="Proteomes" id="UP000503464"/>
    </source>
</evidence>
<keyword evidence="1" id="KW-0732">Signal</keyword>
<dbReference type="Gene3D" id="2.60.40.10">
    <property type="entry name" value="Immunoglobulins"/>
    <property type="match status" value="1"/>
</dbReference>
<dbReference type="AlphaFoldDB" id="A0AAE7ELV8"/>
<dbReference type="RefSeq" id="WP_024531071.1">
    <property type="nucleotide sequence ID" value="NZ_CP054160.3"/>
</dbReference>
<dbReference type="EMBL" id="CP054160">
    <property type="protein sequence ID" value="QKJ60913.1"/>
    <property type="molecule type" value="Genomic_DNA"/>
</dbReference>
<feature type="signal peptide" evidence="1">
    <location>
        <begin position="1"/>
        <end position="27"/>
    </location>
</feature>
<gene>
    <name evidence="2" type="ORF">G9399_24840</name>
</gene>
<evidence type="ECO:0000256" key="1">
    <source>
        <dbReference type="SAM" id="SignalP"/>
    </source>
</evidence>
<proteinExistence type="predicted"/>
<organism evidence="2 3">
    <name type="scientific">Serratia fonticola</name>
    <dbReference type="NCBI Taxonomy" id="47917"/>
    <lineage>
        <taxon>Bacteria</taxon>
        <taxon>Pseudomonadati</taxon>
        <taxon>Pseudomonadota</taxon>
        <taxon>Gammaproteobacteria</taxon>
        <taxon>Enterobacterales</taxon>
        <taxon>Yersiniaceae</taxon>
        <taxon>Serratia</taxon>
    </lineage>
</organism>
<accession>A0AAE7ELV8</accession>
<name>A0AAE7ELV8_SERFO</name>
<dbReference type="InterPro" id="IPR013783">
    <property type="entry name" value="Ig-like_fold"/>
</dbReference>